<keyword evidence="4" id="KW-1185">Reference proteome</keyword>
<evidence type="ECO:0000256" key="1">
    <source>
        <dbReference type="ARBA" id="ARBA00006611"/>
    </source>
</evidence>
<dbReference type="InterPro" id="IPR050921">
    <property type="entry name" value="T4SS_GSP_E_ATPase"/>
</dbReference>
<dbReference type="EMBL" id="CP048029">
    <property type="protein sequence ID" value="QIK37239.1"/>
    <property type="molecule type" value="Genomic_DNA"/>
</dbReference>
<dbReference type="GO" id="GO:0005524">
    <property type="term" value="F:ATP binding"/>
    <property type="evidence" value="ECO:0007669"/>
    <property type="project" value="InterPro"/>
</dbReference>
<reference evidence="4" key="1">
    <citation type="submission" date="2020-01" db="EMBL/GenBank/DDBJ databases">
        <title>Caldichromatium gen. nov., sp. nov., a thermophilic purple sulfur bacterium member of the family Chromatiaceae isolated from Nakabusa hot spring, Japan.</title>
        <authorList>
            <person name="Saini M.K."/>
            <person name="Hanada S."/>
            <person name="Tank M."/>
        </authorList>
    </citation>
    <scope>NUCLEOTIDE SEQUENCE [LARGE SCALE GENOMIC DNA]</scope>
    <source>
        <strain evidence="4">No.7</strain>
    </source>
</reference>
<evidence type="ECO:0000313" key="4">
    <source>
        <dbReference type="Proteomes" id="UP000502699"/>
    </source>
</evidence>
<accession>A0A6G7VAZ7</accession>
<organism evidence="3 4">
    <name type="scientific">Caldichromatium japonicum</name>
    <dbReference type="NCBI Taxonomy" id="2699430"/>
    <lineage>
        <taxon>Bacteria</taxon>
        <taxon>Pseudomonadati</taxon>
        <taxon>Pseudomonadota</taxon>
        <taxon>Gammaproteobacteria</taxon>
        <taxon>Chromatiales</taxon>
        <taxon>Chromatiaceae</taxon>
        <taxon>Caldichromatium</taxon>
    </lineage>
</organism>
<dbReference type="PANTHER" id="PTHR30486">
    <property type="entry name" value="TWITCHING MOTILITY PROTEIN PILT"/>
    <property type="match status" value="1"/>
</dbReference>
<sequence length="353" mass="39027">MDIKPYLELMVRHKASDLFFAPGAPVKIKIEGVIRSVGESTLTAALCREVVEGIMTPEQVETFRRELELDFAIALEGRARFRVNAYFQRGQPAMVLRYIRAEIPTLEELNAPPVLSQLIMHKRGIILMVGATGSGKSTTLAAMINHRNEHSTGHIVTIEDPIEFTHPHKQCLISQREIGIDTKSYAAALKSVLREAPDVVLIGEIRDRETMEAAIELAGTGHLAVSTLHANNAYQAMERIVNLFPADRRKTLFMDLAVYLRAILSQRLVRTTAGTRCAAIEVMISTPHIADLIREGRIEELSQAMQETGRSEGMCTFDDALLALYQAGTISLEEALANADSRANLEAKIHFGA</sequence>
<dbReference type="Gene3D" id="3.30.450.90">
    <property type="match status" value="1"/>
</dbReference>
<evidence type="ECO:0000313" key="3">
    <source>
        <dbReference type="EMBL" id="QIK37239.1"/>
    </source>
</evidence>
<dbReference type="Gene3D" id="3.40.50.300">
    <property type="entry name" value="P-loop containing nucleotide triphosphate hydrolases"/>
    <property type="match status" value="1"/>
</dbReference>
<name>A0A6G7VAZ7_9GAMM</name>
<dbReference type="PANTHER" id="PTHR30486:SF12">
    <property type="entry name" value="TYPE IV PILUS ATPASE PILU"/>
    <property type="match status" value="1"/>
</dbReference>
<dbReference type="Pfam" id="PF00437">
    <property type="entry name" value="T2SSE"/>
    <property type="match status" value="1"/>
</dbReference>
<evidence type="ECO:0000259" key="2">
    <source>
        <dbReference type="PROSITE" id="PS00662"/>
    </source>
</evidence>
<dbReference type="CDD" id="cd01131">
    <property type="entry name" value="PilT"/>
    <property type="match status" value="1"/>
</dbReference>
<dbReference type="PROSITE" id="PS00662">
    <property type="entry name" value="T2SP_E"/>
    <property type="match status" value="1"/>
</dbReference>
<dbReference type="RefSeq" id="WP_166270008.1">
    <property type="nucleotide sequence ID" value="NZ_CP048029.1"/>
</dbReference>
<dbReference type="NCBIfam" id="TIGR01420">
    <property type="entry name" value="pilT_fam"/>
    <property type="match status" value="1"/>
</dbReference>
<comment type="similarity">
    <text evidence="1">Belongs to the GSP E family.</text>
</comment>
<dbReference type="Proteomes" id="UP000502699">
    <property type="component" value="Chromosome"/>
</dbReference>
<dbReference type="InterPro" id="IPR001482">
    <property type="entry name" value="T2SS/T4SS_dom"/>
</dbReference>
<feature type="domain" description="Bacterial type II secretion system protein E" evidence="2">
    <location>
        <begin position="193"/>
        <end position="207"/>
    </location>
</feature>
<proteinExistence type="inferred from homology"/>
<gene>
    <name evidence="3" type="ORF">GWK36_03695</name>
</gene>
<dbReference type="KEGG" id="cjap:GWK36_03695"/>
<dbReference type="GO" id="GO:0016887">
    <property type="term" value="F:ATP hydrolysis activity"/>
    <property type="evidence" value="ECO:0007669"/>
    <property type="project" value="InterPro"/>
</dbReference>
<dbReference type="InterPro" id="IPR027417">
    <property type="entry name" value="P-loop_NTPase"/>
</dbReference>
<protein>
    <submittedName>
        <fullName evidence="3">PilT/PilU family type 4a pilus ATPase</fullName>
    </submittedName>
</protein>
<dbReference type="SUPFAM" id="SSF52540">
    <property type="entry name" value="P-loop containing nucleoside triphosphate hydrolases"/>
    <property type="match status" value="1"/>
</dbReference>
<dbReference type="AlphaFoldDB" id="A0A6G7VAZ7"/>
<dbReference type="InterPro" id="IPR006321">
    <property type="entry name" value="PilT/PilU"/>
</dbReference>